<dbReference type="EC" id="3.2.1.-" evidence="7"/>
<dbReference type="PRINTS" id="PR00747">
    <property type="entry name" value="GLYHDRLASE47"/>
</dbReference>
<dbReference type="GO" id="GO:0005509">
    <property type="term" value="F:calcium ion binding"/>
    <property type="evidence" value="ECO:0007669"/>
    <property type="project" value="InterPro"/>
</dbReference>
<name>A0A0N0NPG1_9EURO</name>
<evidence type="ECO:0000256" key="1">
    <source>
        <dbReference type="ARBA" id="ARBA00001913"/>
    </source>
</evidence>
<dbReference type="GO" id="GO:0016020">
    <property type="term" value="C:membrane"/>
    <property type="evidence" value="ECO:0007669"/>
    <property type="project" value="InterPro"/>
</dbReference>
<proteinExistence type="inferred from homology"/>
<dbReference type="GO" id="GO:0036503">
    <property type="term" value="P:ERAD pathway"/>
    <property type="evidence" value="ECO:0007669"/>
    <property type="project" value="UniProtKB-ARBA"/>
</dbReference>
<dbReference type="Proteomes" id="UP000038010">
    <property type="component" value="Unassembled WGS sequence"/>
</dbReference>
<comment type="similarity">
    <text evidence="3 7">Belongs to the glycosyl hydrolase 47 family.</text>
</comment>
<evidence type="ECO:0000256" key="6">
    <source>
        <dbReference type="PIRSR" id="PIRSR601382-3"/>
    </source>
</evidence>
<dbReference type="Gene3D" id="1.50.10.10">
    <property type="match status" value="1"/>
</dbReference>
<keyword evidence="7" id="KW-0326">Glycosidase</keyword>
<dbReference type="PANTHER" id="PTHR11742">
    <property type="entry name" value="MANNOSYL-OLIGOSACCHARIDE ALPHA-1,2-MANNOSIDASE-RELATED"/>
    <property type="match status" value="1"/>
</dbReference>
<evidence type="ECO:0000256" key="4">
    <source>
        <dbReference type="ARBA" id="ARBA00022801"/>
    </source>
</evidence>
<reference evidence="8 9" key="1">
    <citation type="submission" date="2015-06" db="EMBL/GenBank/DDBJ databases">
        <title>Draft genome of the ant-associated black yeast Phialophora attae CBS 131958.</title>
        <authorList>
            <person name="Moreno L.F."/>
            <person name="Stielow B.J."/>
            <person name="de Hoog S."/>
            <person name="Vicente V.A."/>
            <person name="Weiss V.A."/>
            <person name="de Vries M."/>
            <person name="Cruz L.M."/>
            <person name="Souza E.M."/>
        </authorList>
    </citation>
    <scope>NUCLEOTIDE SEQUENCE [LARGE SCALE GENOMIC DNA]</scope>
    <source>
        <strain evidence="8 9">CBS 131958</strain>
    </source>
</reference>
<dbReference type="EMBL" id="LFJN01000006">
    <property type="protein sequence ID" value="KPI42711.1"/>
    <property type="molecule type" value="Genomic_DNA"/>
</dbReference>
<dbReference type="GO" id="GO:0004571">
    <property type="term" value="F:mannosyl-oligosaccharide 1,2-alpha-mannosidase activity"/>
    <property type="evidence" value="ECO:0007669"/>
    <property type="project" value="InterPro"/>
</dbReference>
<dbReference type="InterPro" id="IPR050749">
    <property type="entry name" value="Glycosyl_Hydrolase_47"/>
</dbReference>
<dbReference type="Pfam" id="PF01532">
    <property type="entry name" value="Glyco_hydro_47"/>
    <property type="match status" value="1"/>
</dbReference>
<keyword evidence="4 7" id="KW-0378">Hydrolase</keyword>
<comment type="cofactor">
    <cofactor evidence="1">
        <name>Ca(2+)</name>
        <dbReference type="ChEBI" id="CHEBI:29108"/>
    </cofactor>
</comment>
<keyword evidence="9" id="KW-1185">Reference proteome</keyword>
<dbReference type="UniPathway" id="UPA00378"/>
<organism evidence="8 9">
    <name type="scientific">Cyphellophora attinorum</name>
    <dbReference type="NCBI Taxonomy" id="1664694"/>
    <lineage>
        <taxon>Eukaryota</taxon>
        <taxon>Fungi</taxon>
        <taxon>Dikarya</taxon>
        <taxon>Ascomycota</taxon>
        <taxon>Pezizomycotina</taxon>
        <taxon>Eurotiomycetes</taxon>
        <taxon>Chaetothyriomycetidae</taxon>
        <taxon>Chaetothyriales</taxon>
        <taxon>Cyphellophoraceae</taxon>
        <taxon>Cyphellophora</taxon>
    </lineage>
</organism>
<dbReference type="OrthoDB" id="8118055at2759"/>
<dbReference type="AlphaFoldDB" id="A0A0N0NPG1"/>
<evidence type="ECO:0000313" key="9">
    <source>
        <dbReference type="Proteomes" id="UP000038010"/>
    </source>
</evidence>
<sequence>MVVMVVVASYILRYDGHTVLSVDRVLSKRVLQSSPNTTWDWSQRRPDYPISTYQLLPAGKPRQLPQVQATFDSGTTNEGMKWLHRRRQVKAVFERCWSSYRTRAWPYDELYPISGGGHDTFGGWAATLVDSLDTLWIMDMKEDFATAVLDAGRIDFSNSTDEIISIFETTIRYLGGFLSAYDLSGNAVLLRKAVEVGNMLLVAFDTPNHMPIAKWDWRAAKEHYQPQVAPVSALISELGSLSLEFTRLSQITGDVRWYDAIARVTNLFLAQQNATKLPGMWPISVNVRDEDLTSDYTFTLGAMSDSCYEYFPKMYALLGGLESAYQQLYTGSMAVAMERMFFRPMTPGNADILLSGDLFAKDNGTVDLDPRQQHLTCFSGGMLGLGGRLFNMPDLFTVGRKLTDGCVWAYQAMPWRVMPDSARFVPCEPNSECNWAREAWLAEVLKRNESSDNATESARAQNLPEGFTQIDDPKYRLRPEAIESMFVMYRITGDVSYRDKAWEMFQAIDSVTRTELANAELVDVTTPGTPIKDDRMESFWLAETLKYFYLIFSDEMPLHVTIMSEKLRLWEHWPGKE</sequence>
<accession>A0A0N0NPG1</accession>
<comment type="pathway">
    <text evidence="2">Protein modification; protein glycosylation.</text>
</comment>
<dbReference type="InterPro" id="IPR036026">
    <property type="entry name" value="Seven-hairpin_glycosidases"/>
</dbReference>
<dbReference type="STRING" id="1664694.A0A0N0NPG1"/>
<evidence type="ECO:0000313" key="8">
    <source>
        <dbReference type="EMBL" id="KPI42711.1"/>
    </source>
</evidence>
<gene>
    <name evidence="8" type="ORF">AB675_2048</name>
</gene>
<evidence type="ECO:0000256" key="5">
    <source>
        <dbReference type="ARBA" id="ARBA00023157"/>
    </source>
</evidence>
<keyword evidence="5 6" id="KW-1015">Disulfide bond</keyword>
<comment type="caution">
    <text evidence="8">The sequence shown here is derived from an EMBL/GenBank/DDBJ whole genome shotgun (WGS) entry which is preliminary data.</text>
</comment>
<evidence type="ECO:0000256" key="2">
    <source>
        <dbReference type="ARBA" id="ARBA00004922"/>
    </source>
</evidence>
<dbReference type="SUPFAM" id="SSF48225">
    <property type="entry name" value="Seven-hairpin glycosidases"/>
    <property type="match status" value="1"/>
</dbReference>
<dbReference type="InterPro" id="IPR001382">
    <property type="entry name" value="Glyco_hydro_47"/>
</dbReference>
<dbReference type="GO" id="GO:0005783">
    <property type="term" value="C:endoplasmic reticulum"/>
    <property type="evidence" value="ECO:0007669"/>
    <property type="project" value="TreeGrafter"/>
</dbReference>
<dbReference type="InterPro" id="IPR012341">
    <property type="entry name" value="6hp_glycosidase-like_sf"/>
</dbReference>
<dbReference type="PANTHER" id="PTHR11742:SF89">
    <property type="entry name" value="ALPHA-1,2-MANNOSIDASE"/>
    <property type="match status" value="1"/>
</dbReference>
<evidence type="ECO:0000256" key="7">
    <source>
        <dbReference type="RuleBase" id="RU361193"/>
    </source>
</evidence>
<feature type="disulfide bond" evidence="6">
    <location>
        <begin position="377"/>
        <end position="406"/>
    </location>
</feature>
<dbReference type="GO" id="GO:0005975">
    <property type="term" value="P:carbohydrate metabolic process"/>
    <property type="evidence" value="ECO:0007669"/>
    <property type="project" value="InterPro"/>
</dbReference>
<dbReference type="VEuPathDB" id="FungiDB:AB675_2048"/>
<dbReference type="GeneID" id="28733867"/>
<dbReference type="RefSeq" id="XP_018002674.1">
    <property type="nucleotide sequence ID" value="XM_018141988.1"/>
</dbReference>
<dbReference type="FunFam" id="1.50.10.10:FF:000037">
    <property type="entry name" value="alpha-1,2-Mannosidase"/>
    <property type="match status" value="1"/>
</dbReference>
<evidence type="ECO:0000256" key="3">
    <source>
        <dbReference type="ARBA" id="ARBA00007658"/>
    </source>
</evidence>
<protein>
    <recommendedName>
        <fullName evidence="7">alpha-1,2-Mannosidase</fullName>
        <ecNumber evidence="7">3.2.1.-</ecNumber>
    </recommendedName>
</protein>